<evidence type="ECO:0000256" key="3">
    <source>
        <dbReference type="ARBA" id="ARBA00012431"/>
    </source>
</evidence>
<dbReference type="Gene3D" id="3.40.390.10">
    <property type="entry name" value="Collagenase (Catalytic Domain)"/>
    <property type="match status" value="1"/>
</dbReference>
<keyword evidence="9 13" id="KW-0862">Zinc</keyword>
<evidence type="ECO:0000256" key="2">
    <source>
        <dbReference type="ARBA" id="ARBA00010279"/>
    </source>
</evidence>
<dbReference type="OrthoDB" id="412874at2759"/>
<keyword evidence="10" id="KW-0482">Metalloprotease</keyword>
<dbReference type="Gene3D" id="2.60.40.2970">
    <property type="match status" value="1"/>
</dbReference>
<feature type="disulfide bond" evidence="14">
    <location>
        <begin position="199"/>
        <end position="267"/>
    </location>
</feature>
<evidence type="ECO:0000256" key="9">
    <source>
        <dbReference type="ARBA" id="ARBA00022833"/>
    </source>
</evidence>
<evidence type="ECO:0000256" key="11">
    <source>
        <dbReference type="ARBA" id="ARBA00023145"/>
    </source>
</evidence>
<evidence type="ECO:0000256" key="8">
    <source>
        <dbReference type="ARBA" id="ARBA00022801"/>
    </source>
</evidence>
<name>A0A5C3L8H0_COPMA</name>
<keyword evidence="17" id="KW-1185">Reference proteome</keyword>
<sequence length="369" mass="39157">MGSLPSPRVFLALVFWLAALVSASPFQKRASDISVSLSTESSSVASIDGLQITASITNTAANTVKLLKHNTILDNSPTKSFTVTKDGKPVNFNGIKISLSLTDLDESSYVVLQPGKTIQVVHSVAALYDFASAGTGSFSFTPLTYFYTAEALESTELSLASAAEITVEKGSLTVQVTNDVATRTLGGNSHLAKRARNICTNTSRRTFIDSSYTESRSLASGATSYINSRGTSDSLYVAYWGTNTASRVTGVFNGVVNENSSSRTMDCTDPYGVCGGGTIAYTVIATTNIYFCPIFFNQVASTSLCGGTTVAARNVRGGTTLHEITHAVSRTDDVTYGCAADQRLSNAQKIINADNYNCFATQVYASTRC</sequence>
<keyword evidence="11" id="KW-0865">Zymogen</keyword>
<dbReference type="InterPro" id="IPR001384">
    <property type="entry name" value="Peptidase_M35"/>
</dbReference>
<evidence type="ECO:0000313" key="17">
    <source>
        <dbReference type="Proteomes" id="UP000307440"/>
    </source>
</evidence>
<evidence type="ECO:0000256" key="4">
    <source>
        <dbReference type="ARBA" id="ARBA00022670"/>
    </source>
</evidence>
<dbReference type="InterPro" id="IPR050414">
    <property type="entry name" value="Fungal_M35_metalloproteases"/>
</dbReference>
<dbReference type="GO" id="GO:0006508">
    <property type="term" value="P:proteolysis"/>
    <property type="evidence" value="ECO:0007669"/>
    <property type="project" value="UniProtKB-KW"/>
</dbReference>
<feature type="chain" id="PRO_5023126826" description="deuterolysin" evidence="15">
    <location>
        <begin position="24"/>
        <end position="369"/>
    </location>
</feature>
<organism evidence="16 17">
    <name type="scientific">Coprinopsis marcescibilis</name>
    <name type="common">Agaric fungus</name>
    <name type="synonym">Psathyrella marcescibilis</name>
    <dbReference type="NCBI Taxonomy" id="230819"/>
    <lineage>
        <taxon>Eukaryota</taxon>
        <taxon>Fungi</taxon>
        <taxon>Dikarya</taxon>
        <taxon>Basidiomycota</taxon>
        <taxon>Agaricomycotina</taxon>
        <taxon>Agaricomycetes</taxon>
        <taxon>Agaricomycetidae</taxon>
        <taxon>Agaricales</taxon>
        <taxon>Agaricineae</taxon>
        <taxon>Psathyrellaceae</taxon>
        <taxon>Coprinopsis</taxon>
    </lineage>
</organism>
<evidence type="ECO:0000256" key="7">
    <source>
        <dbReference type="ARBA" id="ARBA00022729"/>
    </source>
</evidence>
<dbReference type="EC" id="3.4.24.39" evidence="3"/>
<evidence type="ECO:0000256" key="5">
    <source>
        <dbReference type="ARBA" id="ARBA00022685"/>
    </source>
</evidence>
<feature type="binding site" evidence="13">
    <location>
        <position position="322"/>
    </location>
    <ligand>
        <name>Zn(2+)</name>
        <dbReference type="ChEBI" id="CHEBI:29105"/>
        <note>catalytic</note>
    </ligand>
</feature>
<dbReference type="PANTHER" id="PTHR37016:SF3">
    <property type="entry name" value="NEUTRAL PROTEASE 2-RELATED"/>
    <property type="match status" value="1"/>
</dbReference>
<dbReference type="Proteomes" id="UP000307440">
    <property type="component" value="Unassembled WGS sequence"/>
</dbReference>
<feature type="signal peptide" evidence="15">
    <location>
        <begin position="1"/>
        <end position="23"/>
    </location>
</feature>
<dbReference type="Pfam" id="PF02102">
    <property type="entry name" value="Peptidase_M35"/>
    <property type="match status" value="1"/>
</dbReference>
<comment type="similarity">
    <text evidence="2">Belongs to the peptidase M35 family.</text>
</comment>
<feature type="binding site" evidence="13">
    <location>
        <position position="326"/>
    </location>
    <ligand>
        <name>Zn(2+)</name>
        <dbReference type="ChEBI" id="CHEBI:29105"/>
        <note>catalytic</note>
    </ligand>
</feature>
<evidence type="ECO:0000256" key="14">
    <source>
        <dbReference type="PIRSR" id="PIRSR601384-3"/>
    </source>
</evidence>
<keyword evidence="7 15" id="KW-0732">Signal</keyword>
<evidence type="ECO:0000256" key="12">
    <source>
        <dbReference type="PIRSR" id="PIRSR601384-1"/>
    </source>
</evidence>
<keyword evidence="8" id="KW-0378">Hydrolase</keyword>
<comment type="catalytic activity">
    <reaction evidence="1">
        <text>Preferential cleavage of bonds with hydrophobic residues in P1'. Also 3-Asn-|-Gln-4 and 8-Gly-|-Ser-9 bonds in insulin B chain.</text>
        <dbReference type="EC" id="3.4.24.39"/>
    </reaction>
</comment>
<accession>A0A5C3L8H0</accession>
<dbReference type="GO" id="GO:0046872">
    <property type="term" value="F:metal ion binding"/>
    <property type="evidence" value="ECO:0007669"/>
    <property type="project" value="UniProtKB-KW"/>
</dbReference>
<keyword evidence="6 13" id="KW-0479">Metal-binding</keyword>
<proteinExistence type="inferred from homology"/>
<feature type="active site" evidence="12">
    <location>
        <position position="323"/>
    </location>
</feature>
<keyword evidence="4" id="KW-0645">Protease</keyword>
<feature type="binding site" evidence="13">
    <location>
        <position position="333"/>
    </location>
    <ligand>
        <name>Zn(2+)</name>
        <dbReference type="ChEBI" id="CHEBI:29105"/>
        <note>catalytic</note>
    </ligand>
</feature>
<protein>
    <recommendedName>
        <fullName evidence="3">deuterolysin</fullName>
        <ecNumber evidence="3">3.4.24.39</ecNumber>
    </recommendedName>
</protein>
<dbReference type="SUPFAM" id="SSF55486">
    <property type="entry name" value="Metalloproteases ('zincins'), catalytic domain"/>
    <property type="match status" value="1"/>
</dbReference>
<evidence type="ECO:0000256" key="10">
    <source>
        <dbReference type="ARBA" id="ARBA00023049"/>
    </source>
</evidence>
<evidence type="ECO:0000256" key="15">
    <source>
        <dbReference type="SAM" id="SignalP"/>
    </source>
</evidence>
<dbReference type="STRING" id="230819.A0A5C3L8H0"/>
<reference evidence="16 17" key="1">
    <citation type="journal article" date="2019" name="Nat. Ecol. Evol.">
        <title>Megaphylogeny resolves global patterns of mushroom evolution.</title>
        <authorList>
            <person name="Varga T."/>
            <person name="Krizsan K."/>
            <person name="Foldi C."/>
            <person name="Dima B."/>
            <person name="Sanchez-Garcia M."/>
            <person name="Sanchez-Ramirez S."/>
            <person name="Szollosi G.J."/>
            <person name="Szarkandi J.G."/>
            <person name="Papp V."/>
            <person name="Albert L."/>
            <person name="Andreopoulos W."/>
            <person name="Angelini C."/>
            <person name="Antonin V."/>
            <person name="Barry K.W."/>
            <person name="Bougher N.L."/>
            <person name="Buchanan P."/>
            <person name="Buyck B."/>
            <person name="Bense V."/>
            <person name="Catcheside P."/>
            <person name="Chovatia M."/>
            <person name="Cooper J."/>
            <person name="Damon W."/>
            <person name="Desjardin D."/>
            <person name="Finy P."/>
            <person name="Geml J."/>
            <person name="Haridas S."/>
            <person name="Hughes K."/>
            <person name="Justo A."/>
            <person name="Karasinski D."/>
            <person name="Kautmanova I."/>
            <person name="Kiss B."/>
            <person name="Kocsube S."/>
            <person name="Kotiranta H."/>
            <person name="LaButti K.M."/>
            <person name="Lechner B.E."/>
            <person name="Liimatainen K."/>
            <person name="Lipzen A."/>
            <person name="Lukacs Z."/>
            <person name="Mihaltcheva S."/>
            <person name="Morgado L.N."/>
            <person name="Niskanen T."/>
            <person name="Noordeloos M.E."/>
            <person name="Ohm R.A."/>
            <person name="Ortiz-Santana B."/>
            <person name="Ovrebo C."/>
            <person name="Racz N."/>
            <person name="Riley R."/>
            <person name="Savchenko A."/>
            <person name="Shiryaev A."/>
            <person name="Soop K."/>
            <person name="Spirin V."/>
            <person name="Szebenyi C."/>
            <person name="Tomsovsky M."/>
            <person name="Tulloss R.E."/>
            <person name="Uehling J."/>
            <person name="Grigoriev I.V."/>
            <person name="Vagvolgyi C."/>
            <person name="Papp T."/>
            <person name="Martin F.M."/>
            <person name="Miettinen O."/>
            <person name="Hibbett D.S."/>
            <person name="Nagy L.G."/>
        </authorList>
    </citation>
    <scope>NUCLEOTIDE SEQUENCE [LARGE SCALE GENOMIC DNA]</scope>
    <source>
        <strain evidence="16 17">CBS 121175</strain>
    </source>
</reference>
<evidence type="ECO:0000256" key="1">
    <source>
        <dbReference type="ARBA" id="ARBA00001187"/>
    </source>
</evidence>
<feature type="disulfide bond" evidence="14">
    <location>
        <begin position="274"/>
        <end position="292"/>
    </location>
</feature>
<comment type="cofactor">
    <cofactor evidence="13">
        <name>Zn(2+)</name>
        <dbReference type="ChEBI" id="CHEBI:29105"/>
    </cofactor>
    <text evidence="13">Binds 1 zinc ion per subunit.</text>
</comment>
<keyword evidence="5" id="KW-0165">Cleavage on pair of basic residues</keyword>
<dbReference type="AlphaFoldDB" id="A0A5C3L8H0"/>
<evidence type="ECO:0000256" key="13">
    <source>
        <dbReference type="PIRSR" id="PIRSR601384-2"/>
    </source>
</evidence>
<evidence type="ECO:0000313" key="16">
    <source>
        <dbReference type="EMBL" id="TFK29058.1"/>
    </source>
</evidence>
<dbReference type="CDD" id="cd11008">
    <property type="entry name" value="M35_deuterolysin_like"/>
    <property type="match status" value="1"/>
</dbReference>
<gene>
    <name evidence="16" type="ORF">FA15DRAFT_664745</name>
</gene>
<dbReference type="InterPro" id="IPR024079">
    <property type="entry name" value="MetalloPept_cat_dom_sf"/>
</dbReference>
<dbReference type="PANTHER" id="PTHR37016">
    <property type="match status" value="1"/>
</dbReference>
<evidence type="ECO:0000256" key="6">
    <source>
        <dbReference type="ARBA" id="ARBA00022723"/>
    </source>
</evidence>
<dbReference type="EMBL" id="ML210152">
    <property type="protein sequence ID" value="TFK29058.1"/>
    <property type="molecule type" value="Genomic_DNA"/>
</dbReference>
<dbReference type="GO" id="GO:0004222">
    <property type="term" value="F:metalloendopeptidase activity"/>
    <property type="evidence" value="ECO:0007669"/>
    <property type="project" value="InterPro"/>
</dbReference>